<comment type="caution">
    <text evidence="3">The sequence shown here is derived from an EMBL/GenBank/DDBJ whole genome shotgun (WGS) entry which is preliminary data.</text>
</comment>
<name>A0A409W5J9_9AGAR</name>
<dbReference type="InParanoid" id="A0A409W5J9"/>
<feature type="chain" id="PRO_5019257241" evidence="2">
    <location>
        <begin position="21"/>
        <end position="133"/>
    </location>
</feature>
<organism evidence="3 4">
    <name type="scientific">Gymnopilus dilepis</name>
    <dbReference type="NCBI Taxonomy" id="231916"/>
    <lineage>
        <taxon>Eukaryota</taxon>
        <taxon>Fungi</taxon>
        <taxon>Dikarya</taxon>
        <taxon>Basidiomycota</taxon>
        <taxon>Agaricomycotina</taxon>
        <taxon>Agaricomycetes</taxon>
        <taxon>Agaricomycetidae</taxon>
        <taxon>Agaricales</taxon>
        <taxon>Agaricineae</taxon>
        <taxon>Hymenogastraceae</taxon>
        <taxon>Gymnopilus</taxon>
    </lineage>
</organism>
<dbReference type="Proteomes" id="UP000284706">
    <property type="component" value="Unassembled WGS sequence"/>
</dbReference>
<dbReference type="EMBL" id="NHYE01005383">
    <property type="protein sequence ID" value="PPQ73800.1"/>
    <property type="molecule type" value="Genomic_DNA"/>
</dbReference>
<keyword evidence="4" id="KW-1185">Reference proteome</keyword>
<dbReference type="SUPFAM" id="SSF50685">
    <property type="entry name" value="Barwin-like endoglucanases"/>
    <property type="match status" value="1"/>
</dbReference>
<dbReference type="PANTHER" id="PTHR31836">
    <property type="match status" value="1"/>
</dbReference>
<evidence type="ECO:0000256" key="2">
    <source>
        <dbReference type="SAM" id="SignalP"/>
    </source>
</evidence>
<evidence type="ECO:0000256" key="1">
    <source>
        <dbReference type="ARBA" id="ARBA00022729"/>
    </source>
</evidence>
<proteinExistence type="predicted"/>
<dbReference type="InterPro" id="IPR051477">
    <property type="entry name" value="Expansin_CellWall"/>
</dbReference>
<dbReference type="Gene3D" id="2.40.40.10">
    <property type="entry name" value="RlpA-like domain"/>
    <property type="match status" value="1"/>
</dbReference>
<dbReference type="OrthoDB" id="623670at2759"/>
<dbReference type="PANTHER" id="PTHR31836:SF28">
    <property type="entry name" value="SRCR DOMAIN-CONTAINING PROTEIN-RELATED"/>
    <property type="match status" value="1"/>
</dbReference>
<protein>
    <submittedName>
        <fullName evidence="3">Uncharacterized protein</fullName>
    </submittedName>
</protein>
<gene>
    <name evidence="3" type="ORF">CVT26_011525</name>
</gene>
<sequence>MLYRTLLSFALAVSLSSAFALPEPAAEGVNVELERRASGSGRATFYNVQASTTACGGNFLNTDAVAAVSAAEFGSGGLCGKSILITGQGKTVAAKVEDSCPGCGPFDLNLSPGLFEDFAPLSDGAIQVSWIIQ</sequence>
<evidence type="ECO:0000313" key="3">
    <source>
        <dbReference type="EMBL" id="PPQ73800.1"/>
    </source>
</evidence>
<reference evidence="3 4" key="1">
    <citation type="journal article" date="2018" name="Evol. Lett.">
        <title>Horizontal gene cluster transfer increased hallucinogenic mushroom diversity.</title>
        <authorList>
            <person name="Reynolds H.T."/>
            <person name="Vijayakumar V."/>
            <person name="Gluck-Thaler E."/>
            <person name="Korotkin H.B."/>
            <person name="Matheny P.B."/>
            <person name="Slot J.C."/>
        </authorList>
    </citation>
    <scope>NUCLEOTIDE SEQUENCE [LARGE SCALE GENOMIC DNA]</scope>
    <source>
        <strain evidence="3 4">SRW20</strain>
    </source>
</reference>
<feature type="signal peptide" evidence="2">
    <location>
        <begin position="1"/>
        <end position="20"/>
    </location>
</feature>
<dbReference type="InterPro" id="IPR036908">
    <property type="entry name" value="RlpA-like_sf"/>
</dbReference>
<keyword evidence="1 2" id="KW-0732">Signal</keyword>
<dbReference type="AlphaFoldDB" id="A0A409W5J9"/>
<dbReference type="CDD" id="cd22191">
    <property type="entry name" value="DPBB_RlpA_EXP_N-like"/>
    <property type="match status" value="1"/>
</dbReference>
<evidence type="ECO:0000313" key="4">
    <source>
        <dbReference type="Proteomes" id="UP000284706"/>
    </source>
</evidence>
<accession>A0A409W5J9</accession>